<accession>A0A9Q2LI39</accession>
<evidence type="ECO:0000256" key="2">
    <source>
        <dbReference type="ARBA" id="ARBA00024325"/>
    </source>
</evidence>
<evidence type="ECO:0000313" key="4">
    <source>
        <dbReference type="EMBL" id="MCY9186832.1"/>
    </source>
</evidence>
<dbReference type="RefSeq" id="WP_010333479.1">
    <property type="nucleotide sequence ID" value="NZ_ASJT01000026.1"/>
</dbReference>
<dbReference type="GeneID" id="50134312"/>
<dbReference type="EMBL" id="JALAWA010000016">
    <property type="protein sequence ID" value="MCY9186832.1"/>
    <property type="molecule type" value="Genomic_DNA"/>
</dbReference>
<dbReference type="Gene3D" id="1.20.1260.10">
    <property type="match status" value="1"/>
</dbReference>
<dbReference type="EMBL" id="PGUV01000011">
    <property type="protein sequence ID" value="PLS06335.1"/>
    <property type="molecule type" value="Genomic_DNA"/>
</dbReference>
<keyword evidence="5" id="KW-0167">Capsid protein</keyword>
<dbReference type="InterPro" id="IPR012851">
    <property type="entry name" value="Spore_coat_CotF-like"/>
</dbReference>
<comment type="subcellular location">
    <subcellularLocation>
        <location evidence="2">Spore coat</location>
    </subcellularLocation>
</comment>
<dbReference type="EMBL" id="CP114066">
    <property type="protein sequence ID" value="WAT22284.1"/>
    <property type="molecule type" value="Genomic_DNA"/>
</dbReference>
<dbReference type="Proteomes" id="UP000234803">
    <property type="component" value="Unassembled WGS sequence"/>
</dbReference>
<keyword evidence="1" id="KW-0749">Sporulation</keyword>
<dbReference type="Pfam" id="PF07875">
    <property type="entry name" value="Coat_F"/>
    <property type="match status" value="1"/>
</dbReference>
<dbReference type="KEGG" id="bht:DIC78_05280"/>
<keyword evidence="5" id="KW-0946">Virion</keyword>
<dbReference type="Proteomes" id="UP001073053">
    <property type="component" value="Unassembled WGS sequence"/>
</dbReference>
<dbReference type="GO" id="GO:0030435">
    <property type="term" value="P:sporulation resulting in formation of a cellular spore"/>
    <property type="evidence" value="ECO:0007669"/>
    <property type="project" value="UniProtKB-KW"/>
</dbReference>
<gene>
    <name evidence="5" type="ORF">CUU63_14870</name>
    <name evidence="4" type="ORF">MOF03_19705</name>
    <name evidence="6" type="ORF">O0R52_04755</name>
</gene>
<dbReference type="Proteomes" id="UP001164713">
    <property type="component" value="Chromosome"/>
</dbReference>
<reference evidence="4" key="2">
    <citation type="submission" date="2022-02" db="EMBL/GenBank/DDBJ databases">
        <title>Crop Bioprotection Bacillus Genome Sequencing.</title>
        <authorList>
            <person name="Dunlap C."/>
        </authorList>
    </citation>
    <scope>NUCLEOTIDE SEQUENCE</scope>
    <source>
        <strain evidence="4">EC49O2N-C10</strain>
    </source>
</reference>
<evidence type="ECO:0000313" key="8">
    <source>
        <dbReference type="Proteomes" id="UP001164713"/>
    </source>
</evidence>
<sequence>MNDFLDPKNAKGMPDLADSALALDFLISVKTGIKNYAVAITETASPELRTALRNQLDAAIYLHGELSQLMMEKGWLFPSDLDKQFQIDMKSAQTAVDIAGLKLFPDNTNRLGTFATPDH</sequence>
<keyword evidence="8" id="KW-1185">Reference proteome</keyword>
<reference evidence="5 7" key="1">
    <citation type="submission" date="2017-12" db="EMBL/GenBank/DDBJ databases">
        <title>Comparative Functional Genomics of Dry Heat Resistant strains isolated from the Viking Spacecraft.</title>
        <authorList>
            <person name="Seuylemezian A."/>
            <person name="Cooper K."/>
            <person name="Vaishampayan P."/>
        </authorList>
    </citation>
    <scope>NUCLEOTIDE SEQUENCE [LARGE SCALE GENOMIC DNA]</scope>
    <source>
        <strain evidence="5 7">V48-19</strain>
    </source>
</reference>
<dbReference type="PANTHER" id="PTHR39183">
    <property type="entry name" value="SPORE COAT PROTEIN F-LIKE PROTEIN YHCQ"/>
    <property type="match status" value="1"/>
</dbReference>
<evidence type="ECO:0000313" key="7">
    <source>
        <dbReference type="Proteomes" id="UP000234803"/>
    </source>
</evidence>
<dbReference type="InterPro" id="IPR012347">
    <property type="entry name" value="Ferritin-like"/>
</dbReference>
<evidence type="ECO:0000313" key="6">
    <source>
        <dbReference type="EMBL" id="WAT22284.1"/>
    </source>
</evidence>
<reference evidence="6" key="3">
    <citation type="submission" date="2022-12" db="EMBL/GenBank/DDBJ databases">
        <title>Genomic of Bacillus halotolerans.</title>
        <authorList>
            <person name="Xu G."/>
            <person name="Ding Y."/>
        </authorList>
    </citation>
    <scope>NUCLEOTIDE SEQUENCE</scope>
    <source>
        <strain evidence="6">B13</strain>
    </source>
</reference>
<comment type="similarity">
    <text evidence="3">Belongs to the CotF family.</text>
</comment>
<proteinExistence type="inferred from homology"/>
<evidence type="ECO:0000313" key="5">
    <source>
        <dbReference type="EMBL" id="PLS06335.1"/>
    </source>
</evidence>
<evidence type="ECO:0000256" key="3">
    <source>
        <dbReference type="ARBA" id="ARBA00024344"/>
    </source>
</evidence>
<name>A0A9Q2LI39_9BACI</name>
<dbReference type="PANTHER" id="PTHR39183:SF1">
    <property type="entry name" value="SPORE COAT PROTEIN F-LIKE PROTEIN YHCQ"/>
    <property type="match status" value="1"/>
</dbReference>
<organism evidence="5 7">
    <name type="scientific">Bacillus halotolerans</name>
    <dbReference type="NCBI Taxonomy" id="260554"/>
    <lineage>
        <taxon>Bacteria</taxon>
        <taxon>Bacillati</taxon>
        <taxon>Bacillota</taxon>
        <taxon>Bacilli</taxon>
        <taxon>Bacillales</taxon>
        <taxon>Bacillaceae</taxon>
        <taxon>Bacillus</taxon>
    </lineage>
</organism>
<protein>
    <submittedName>
        <fullName evidence="5">Spore coat protein</fullName>
    </submittedName>
</protein>
<evidence type="ECO:0000256" key="1">
    <source>
        <dbReference type="ARBA" id="ARBA00022969"/>
    </source>
</evidence>
<dbReference type="AlphaFoldDB" id="A0A9Q2LI39"/>